<evidence type="ECO:0000256" key="4">
    <source>
        <dbReference type="ARBA" id="ARBA00022723"/>
    </source>
</evidence>
<accession>A0A7K7VSY2</accession>
<evidence type="ECO:0000256" key="8">
    <source>
        <dbReference type="PROSITE-ProRule" id="PRU00450"/>
    </source>
</evidence>
<dbReference type="GO" id="GO:0003964">
    <property type="term" value="F:RNA-directed DNA polymerase activity"/>
    <property type="evidence" value="ECO:0007669"/>
    <property type="project" value="UniProtKB-KW"/>
</dbReference>
<evidence type="ECO:0000256" key="7">
    <source>
        <dbReference type="ARBA" id="ARBA00022918"/>
    </source>
</evidence>
<keyword evidence="7" id="KW-0695">RNA-directed DNA polymerase</keyword>
<dbReference type="PANTHER" id="PTHR41694:SF3">
    <property type="entry name" value="RNA-DIRECTED DNA POLYMERASE-RELATED"/>
    <property type="match status" value="1"/>
</dbReference>
<keyword evidence="12" id="KW-1185">Reference proteome</keyword>
<dbReference type="Gene3D" id="3.30.420.10">
    <property type="entry name" value="Ribonuclease H-like superfamily/Ribonuclease H"/>
    <property type="match status" value="1"/>
</dbReference>
<evidence type="ECO:0000256" key="1">
    <source>
        <dbReference type="ARBA" id="ARBA00022679"/>
    </source>
</evidence>
<dbReference type="InterPro" id="IPR017856">
    <property type="entry name" value="Integrase-like_N"/>
</dbReference>
<evidence type="ECO:0000313" key="12">
    <source>
        <dbReference type="Proteomes" id="UP000533954"/>
    </source>
</evidence>
<evidence type="ECO:0000256" key="3">
    <source>
        <dbReference type="ARBA" id="ARBA00022722"/>
    </source>
</evidence>
<protein>
    <submittedName>
        <fullName evidence="11">POL1 protein</fullName>
    </submittedName>
</protein>
<keyword evidence="8" id="KW-0863">Zinc-finger</keyword>
<keyword evidence="1" id="KW-0808">Transferase</keyword>
<keyword evidence="6" id="KW-0378">Hydrolase</keyword>
<gene>
    <name evidence="11" type="primary">Pol_4</name>
    <name evidence="11" type="ORF">EUDELE_R14961</name>
</gene>
<evidence type="ECO:0000256" key="6">
    <source>
        <dbReference type="ARBA" id="ARBA00022801"/>
    </source>
</evidence>
<organism evidence="11 12">
    <name type="scientific">Eudromia elegans</name>
    <name type="common">Elegant crested-tinamou</name>
    <dbReference type="NCBI Taxonomy" id="8805"/>
    <lineage>
        <taxon>Eukaryota</taxon>
        <taxon>Metazoa</taxon>
        <taxon>Chordata</taxon>
        <taxon>Craniata</taxon>
        <taxon>Vertebrata</taxon>
        <taxon>Euteleostomi</taxon>
        <taxon>Archelosauria</taxon>
        <taxon>Archosauria</taxon>
        <taxon>Dinosauria</taxon>
        <taxon>Saurischia</taxon>
        <taxon>Theropoda</taxon>
        <taxon>Coelurosauria</taxon>
        <taxon>Aves</taxon>
        <taxon>Palaeognathae</taxon>
        <taxon>Tinamiformes</taxon>
        <taxon>Tinamidae</taxon>
        <taxon>Eudromia</taxon>
    </lineage>
</organism>
<dbReference type="GO" id="GO:0004523">
    <property type="term" value="F:RNA-DNA hybrid ribonuclease activity"/>
    <property type="evidence" value="ECO:0007669"/>
    <property type="project" value="InterPro"/>
</dbReference>
<proteinExistence type="predicted"/>
<dbReference type="Gene3D" id="1.10.10.200">
    <property type="match status" value="1"/>
</dbReference>
<feature type="non-terminal residue" evidence="11">
    <location>
        <position position="182"/>
    </location>
</feature>
<feature type="domain" description="RNase H type-1" evidence="10">
    <location>
        <begin position="10"/>
        <end position="141"/>
    </location>
</feature>
<evidence type="ECO:0000313" key="11">
    <source>
        <dbReference type="EMBL" id="NXA44297.1"/>
    </source>
</evidence>
<dbReference type="InterPro" id="IPR002156">
    <property type="entry name" value="RNaseH_domain"/>
</dbReference>
<evidence type="ECO:0000259" key="9">
    <source>
        <dbReference type="PROSITE" id="PS50876"/>
    </source>
</evidence>
<comment type="caution">
    <text evidence="11">The sequence shown here is derived from an EMBL/GenBank/DDBJ whole genome shotgun (WGS) entry which is preliminary data.</text>
</comment>
<dbReference type="SUPFAM" id="SSF46919">
    <property type="entry name" value="N-terminal Zn binding domain of HIV integrase"/>
    <property type="match status" value="1"/>
</dbReference>
<sequence length="182" mass="20049">GKAARVEARPVDGPTVFTDASSQTWMAAAVWKTGEGWQKVTHRDPKASVQQLEAQAVAMACRLWPQKPTNVVTDSIFVFRLVRDMNLSGWANSDIANMLDLALQERSAPVFITHVQSHQKIEGGYYEGNSKADEAARGAWILQDAQQLHDHLHVGARALARACEIPLSQAREVIAACPYCQK</sequence>
<dbReference type="InterPro" id="IPR012337">
    <property type="entry name" value="RNaseH-like_sf"/>
</dbReference>
<dbReference type="PANTHER" id="PTHR41694">
    <property type="entry name" value="ENDOGENOUS RETROVIRUS GROUP K MEMBER POL PROTEIN"/>
    <property type="match status" value="1"/>
</dbReference>
<dbReference type="PROSITE" id="PS50876">
    <property type="entry name" value="ZF_INTEGRASE"/>
    <property type="match status" value="1"/>
</dbReference>
<dbReference type="Pfam" id="PF00075">
    <property type="entry name" value="RNase_H"/>
    <property type="match status" value="1"/>
</dbReference>
<evidence type="ECO:0000256" key="2">
    <source>
        <dbReference type="ARBA" id="ARBA00022695"/>
    </source>
</evidence>
<keyword evidence="8" id="KW-0862">Zinc</keyword>
<feature type="domain" description="Integrase-type" evidence="9">
    <location>
        <begin position="140"/>
        <end position="181"/>
    </location>
</feature>
<feature type="non-terminal residue" evidence="11">
    <location>
        <position position="1"/>
    </location>
</feature>
<keyword evidence="4" id="KW-0479">Metal-binding</keyword>
<evidence type="ECO:0000259" key="10">
    <source>
        <dbReference type="PROSITE" id="PS50879"/>
    </source>
</evidence>
<dbReference type="EMBL" id="VZSX01001283">
    <property type="protein sequence ID" value="NXA44297.1"/>
    <property type="molecule type" value="Genomic_DNA"/>
</dbReference>
<name>A0A7K7VSY2_EUDEL</name>
<dbReference type="Proteomes" id="UP000533954">
    <property type="component" value="Unassembled WGS sequence"/>
</dbReference>
<dbReference type="GO" id="GO:0035613">
    <property type="term" value="F:RNA stem-loop binding"/>
    <property type="evidence" value="ECO:0007669"/>
    <property type="project" value="TreeGrafter"/>
</dbReference>
<dbReference type="AlphaFoldDB" id="A0A7K7VSY2"/>
<dbReference type="SUPFAM" id="SSF53098">
    <property type="entry name" value="Ribonuclease H-like"/>
    <property type="match status" value="1"/>
</dbReference>
<dbReference type="OrthoDB" id="9350948at2759"/>
<dbReference type="GO" id="GO:0008270">
    <property type="term" value="F:zinc ion binding"/>
    <property type="evidence" value="ECO:0007669"/>
    <property type="project" value="UniProtKB-KW"/>
</dbReference>
<keyword evidence="5" id="KW-0255">Endonuclease</keyword>
<dbReference type="InterPro" id="IPR003308">
    <property type="entry name" value="Integrase_Zn-bd_dom_N"/>
</dbReference>
<keyword evidence="3" id="KW-0540">Nuclease</keyword>
<evidence type="ECO:0000256" key="5">
    <source>
        <dbReference type="ARBA" id="ARBA00022759"/>
    </source>
</evidence>
<dbReference type="Pfam" id="PF02022">
    <property type="entry name" value="Integrase_Zn"/>
    <property type="match status" value="1"/>
</dbReference>
<dbReference type="InterPro" id="IPR036397">
    <property type="entry name" value="RNaseH_sf"/>
</dbReference>
<keyword evidence="2" id="KW-0548">Nucleotidyltransferase</keyword>
<dbReference type="PROSITE" id="PS50879">
    <property type="entry name" value="RNASE_H_1"/>
    <property type="match status" value="1"/>
</dbReference>
<reference evidence="11 12" key="1">
    <citation type="submission" date="2019-09" db="EMBL/GenBank/DDBJ databases">
        <title>Bird 10,000 Genomes (B10K) Project - Family phase.</title>
        <authorList>
            <person name="Zhang G."/>
        </authorList>
    </citation>
    <scope>NUCLEOTIDE SEQUENCE [LARGE SCALE GENOMIC DNA]</scope>
    <source>
        <strain evidence="11">B10K-LSUMZ-16893</strain>
    </source>
</reference>